<feature type="region of interest" description="Disordered" evidence="1">
    <location>
        <begin position="287"/>
        <end position="319"/>
    </location>
</feature>
<evidence type="ECO:0000313" key="2">
    <source>
        <dbReference type="EMBL" id="JAT57287.1"/>
    </source>
</evidence>
<gene>
    <name evidence="3" type="primary">EMB1417_2</name>
    <name evidence="2" type="synonym">EMB1417_6</name>
    <name evidence="2" type="ORF">g.54387</name>
    <name evidence="3" type="ORF">g.54388</name>
</gene>
<dbReference type="PANTHER" id="PTHR47603">
    <property type="entry name" value="PPR CONTAINING-LIKE PROTEIN"/>
    <property type="match status" value="1"/>
</dbReference>
<evidence type="ECO:0000313" key="3">
    <source>
        <dbReference type="EMBL" id="JAT67408.1"/>
    </source>
</evidence>
<protein>
    <submittedName>
        <fullName evidence="3">Pentatricopeptide repeat-containing protein At4g21190</fullName>
    </submittedName>
</protein>
<dbReference type="Gene3D" id="1.25.40.10">
    <property type="entry name" value="Tetratricopeptide repeat domain"/>
    <property type="match status" value="1"/>
</dbReference>
<proteinExistence type="predicted"/>
<dbReference type="PANTHER" id="PTHR47603:SF1">
    <property type="entry name" value="PPR CONTAINING-LIKE PROTEIN"/>
    <property type="match status" value="1"/>
</dbReference>
<reference evidence="3" key="1">
    <citation type="submission" date="2015-07" db="EMBL/GenBank/DDBJ databases">
        <title>Transcriptome Assembly of Anthurium amnicola.</title>
        <authorList>
            <person name="Suzuki J."/>
        </authorList>
    </citation>
    <scope>NUCLEOTIDE SEQUENCE</scope>
</reference>
<dbReference type="EMBL" id="GDJX01000528">
    <property type="protein sequence ID" value="JAT67408.1"/>
    <property type="molecule type" value="Transcribed_RNA"/>
</dbReference>
<name>A0A1D1ZKF5_9ARAE</name>
<evidence type="ECO:0000256" key="1">
    <source>
        <dbReference type="SAM" id="MobiDB-lite"/>
    </source>
</evidence>
<dbReference type="AlphaFoldDB" id="A0A1D1ZKF5"/>
<feature type="compositionally biased region" description="Basic residues" evidence="1">
    <location>
        <begin position="290"/>
        <end position="303"/>
    </location>
</feature>
<organism evidence="3">
    <name type="scientific">Anthurium amnicola</name>
    <dbReference type="NCBI Taxonomy" id="1678845"/>
    <lineage>
        <taxon>Eukaryota</taxon>
        <taxon>Viridiplantae</taxon>
        <taxon>Streptophyta</taxon>
        <taxon>Embryophyta</taxon>
        <taxon>Tracheophyta</taxon>
        <taxon>Spermatophyta</taxon>
        <taxon>Magnoliopsida</taxon>
        <taxon>Liliopsida</taxon>
        <taxon>Araceae</taxon>
        <taxon>Pothoideae</taxon>
        <taxon>Potheae</taxon>
        <taxon>Anthurium</taxon>
    </lineage>
</organism>
<accession>A0A1D1ZKF5</accession>
<dbReference type="EMBL" id="GDJX01010649">
    <property type="protein sequence ID" value="JAT57287.1"/>
    <property type="molecule type" value="Transcribed_RNA"/>
</dbReference>
<sequence>MQYMTAFLRRAVKLAPLSFSNNLYRLPLNWTAVIQSCLLDGRGYATTMADTRPGYSSLCKFTPDDSKHCLECKAMEPSEVQEDHQALEHCSSSKAKVPGKKAIGENISSKDKNKFLLNMVFALKDSKESIYGALDAWVAWERIFPLVSLKRVLIMLEKEEQWHRVVQVIKWMLSKGQGTTMGTYEQLIRALEKDHRAEEAHKVWVKKIGHDLHSVPWRVCDLMISIYYRNSMLERLVKLFEGLESFDRKPPSKLIVQKVADAHEMLGLLEEKKRVLDKYSALFCKTTREHPRKSQRALRKFRKKADGKEQESSEPSEDG</sequence>
<dbReference type="InterPro" id="IPR011990">
    <property type="entry name" value="TPR-like_helical_dom_sf"/>
</dbReference>